<feature type="region of interest" description="Disordered" evidence="2">
    <location>
        <begin position="314"/>
        <end position="354"/>
    </location>
</feature>
<dbReference type="PROSITE" id="PS50102">
    <property type="entry name" value="RRM"/>
    <property type="match status" value="2"/>
</dbReference>
<dbReference type="Pfam" id="PF00076">
    <property type="entry name" value="RRM_1"/>
    <property type="match status" value="2"/>
</dbReference>
<dbReference type="Proteomes" id="UP001212841">
    <property type="component" value="Unassembled WGS sequence"/>
</dbReference>
<reference evidence="4" key="1">
    <citation type="submission" date="2020-05" db="EMBL/GenBank/DDBJ databases">
        <title>Phylogenomic resolution of chytrid fungi.</title>
        <authorList>
            <person name="Stajich J.E."/>
            <person name="Amses K."/>
            <person name="Simmons R."/>
            <person name="Seto K."/>
            <person name="Myers J."/>
            <person name="Bonds A."/>
            <person name="Quandt C.A."/>
            <person name="Barry K."/>
            <person name="Liu P."/>
            <person name="Grigoriev I."/>
            <person name="Longcore J.E."/>
            <person name="James T.Y."/>
        </authorList>
    </citation>
    <scope>NUCLEOTIDE SEQUENCE</scope>
    <source>
        <strain evidence="4">JEL0318</strain>
    </source>
</reference>
<feature type="domain" description="RRM" evidence="3">
    <location>
        <begin position="131"/>
        <end position="203"/>
    </location>
</feature>
<dbReference type="AlphaFoldDB" id="A0AAD5WX97"/>
<dbReference type="SMART" id="SM00360">
    <property type="entry name" value="RRM"/>
    <property type="match status" value="2"/>
</dbReference>
<evidence type="ECO:0000259" key="3">
    <source>
        <dbReference type="PROSITE" id="PS50102"/>
    </source>
</evidence>
<dbReference type="InterPro" id="IPR035979">
    <property type="entry name" value="RBD_domain_sf"/>
</dbReference>
<name>A0AAD5WX97_9FUNG</name>
<sequence length="354" mass="38229">MLTFLLQHLHHPLDRTSPKDYIYSLDSDYDTPLLHQPLHDHQIPTRSLWIGNIDPALSPSDLLTLYAPFGPIESLRILPDKECAFVNYVRVEDAVRAREEMQGARVGNCVVRVGFGKAEAINDTQGMQPTKSLWVGNIPPTTDPADLEALFALYGPIESARVLTHKNCGFVNFHRLEDAMEARKGMNGKEIGGSVVKIGYAKVPSRADGTPSPGPFTTHSPMRERTLSGGFTYGATAIHSPQMIFSPQNRGSPDRLALNMNMNGGAGFGGVSGGVGGVGVQQEVMESLNMPGAGQGLEGGDFFLSLCGRPIAASGTEDKQEGGSESLEEDEGITLVGLTSRSHPTARHRQEPRR</sequence>
<dbReference type="InterPro" id="IPR052645">
    <property type="entry name" value="Pumilio_domain_protein"/>
</dbReference>
<dbReference type="PANTHER" id="PTHR47093:SF1">
    <property type="entry name" value="PROTEIN JSN1-RELATED"/>
    <property type="match status" value="1"/>
</dbReference>
<comment type="caution">
    <text evidence="4">The sequence shown here is derived from an EMBL/GenBank/DDBJ whole genome shotgun (WGS) entry which is preliminary data.</text>
</comment>
<protein>
    <recommendedName>
        <fullName evidence="3">RRM domain-containing protein</fullName>
    </recommendedName>
</protein>
<dbReference type="PANTHER" id="PTHR47093">
    <property type="entry name" value="PROTEIN JSN1-RELATED"/>
    <property type="match status" value="1"/>
</dbReference>
<gene>
    <name evidence="4" type="ORF">HK097_003368</name>
</gene>
<evidence type="ECO:0000256" key="1">
    <source>
        <dbReference type="PROSITE-ProRule" id="PRU00176"/>
    </source>
</evidence>
<feature type="domain" description="RRM" evidence="3">
    <location>
        <begin position="46"/>
        <end position="118"/>
    </location>
</feature>
<keyword evidence="1" id="KW-0694">RNA-binding</keyword>
<dbReference type="GO" id="GO:0003723">
    <property type="term" value="F:RNA binding"/>
    <property type="evidence" value="ECO:0007669"/>
    <property type="project" value="UniProtKB-UniRule"/>
</dbReference>
<dbReference type="Gene3D" id="3.30.70.330">
    <property type="match status" value="2"/>
</dbReference>
<keyword evidence="5" id="KW-1185">Reference proteome</keyword>
<dbReference type="GO" id="GO:0000288">
    <property type="term" value="P:nuclear-transcribed mRNA catabolic process, deadenylation-dependent decay"/>
    <property type="evidence" value="ECO:0007669"/>
    <property type="project" value="TreeGrafter"/>
</dbReference>
<dbReference type="InterPro" id="IPR000504">
    <property type="entry name" value="RRM_dom"/>
</dbReference>
<accession>A0AAD5WX97</accession>
<evidence type="ECO:0000313" key="5">
    <source>
        <dbReference type="Proteomes" id="UP001212841"/>
    </source>
</evidence>
<dbReference type="CDD" id="cd00590">
    <property type="entry name" value="RRM_SF"/>
    <property type="match status" value="2"/>
</dbReference>
<proteinExistence type="predicted"/>
<evidence type="ECO:0000256" key="2">
    <source>
        <dbReference type="SAM" id="MobiDB-lite"/>
    </source>
</evidence>
<dbReference type="SUPFAM" id="SSF54928">
    <property type="entry name" value="RNA-binding domain, RBD"/>
    <property type="match status" value="2"/>
</dbReference>
<dbReference type="EMBL" id="JADGJD010001790">
    <property type="protein sequence ID" value="KAJ3037841.1"/>
    <property type="molecule type" value="Genomic_DNA"/>
</dbReference>
<feature type="compositionally biased region" description="Basic residues" evidence="2">
    <location>
        <begin position="344"/>
        <end position="354"/>
    </location>
</feature>
<dbReference type="InterPro" id="IPR012677">
    <property type="entry name" value="Nucleotide-bd_a/b_plait_sf"/>
</dbReference>
<evidence type="ECO:0000313" key="4">
    <source>
        <dbReference type="EMBL" id="KAJ3037841.1"/>
    </source>
</evidence>
<organism evidence="4 5">
    <name type="scientific">Rhizophlyctis rosea</name>
    <dbReference type="NCBI Taxonomy" id="64517"/>
    <lineage>
        <taxon>Eukaryota</taxon>
        <taxon>Fungi</taxon>
        <taxon>Fungi incertae sedis</taxon>
        <taxon>Chytridiomycota</taxon>
        <taxon>Chytridiomycota incertae sedis</taxon>
        <taxon>Chytridiomycetes</taxon>
        <taxon>Rhizophlyctidales</taxon>
        <taxon>Rhizophlyctidaceae</taxon>
        <taxon>Rhizophlyctis</taxon>
    </lineage>
</organism>